<feature type="region of interest" description="Disordered" evidence="11">
    <location>
        <begin position="744"/>
        <end position="767"/>
    </location>
</feature>
<accession>A0A0L0NNP8</accession>
<dbReference type="FunFam" id="3.30.160.60:FF:000141">
    <property type="entry name" value="C2H2 zinc finger protein"/>
    <property type="match status" value="1"/>
</dbReference>
<comment type="caution">
    <text evidence="13">The sequence shown here is derived from an EMBL/GenBank/DDBJ whole genome shotgun (WGS) entry which is preliminary data.</text>
</comment>
<dbReference type="InterPro" id="IPR036236">
    <property type="entry name" value="Znf_C2H2_sf"/>
</dbReference>
<dbReference type="PROSITE" id="PS00028">
    <property type="entry name" value="ZINC_FINGER_C2H2_1"/>
    <property type="match status" value="2"/>
</dbReference>
<dbReference type="GO" id="GO:0006357">
    <property type="term" value="P:regulation of transcription by RNA polymerase II"/>
    <property type="evidence" value="ECO:0007669"/>
    <property type="project" value="TreeGrafter"/>
</dbReference>
<evidence type="ECO:0000259" key="12">
    <source>
        <dbReference type="PROSITE" id="PS50157"/>
    </source>
</evidence>
<dbReference type="VEuPathDB" id="FungiDB:QG37_07958"/>
<feature type="compositionally biased region" description="Polar residues" evidence="11">
    <location>
        <begin position="501"/>
        <end position="531"/>
    </location>
</feature>
<dbReference type="GO" id="GO:0003700">
    <property type="term" value="F:DNA-binding transcription factor activity"/>
    <property type="evidence" value="ECO:0007669"/>
    <property type="project" value="TreeGrafter"/>
</dbReference>
<dbReference type="PANTHER" id="PTHR24404:SF114">
    <property type="entry name" value="KLUMPFUSS, ISOFORM B-RELATED"/>
    <property type="match status" value="1"/>
</dbReference>
<dbReference type="GO" id="GO:0008270">
    <property type="term" value="F:zinc ion binding"/>
    <property type="evidence" value="ECO:0007669"/>
    <property type="project" value="UniProtKB-KW"/>
</dbReference>
<feature type="compositionally biased region" description="Basic residues" evidence="11">
    <location>
        <begin position="546"/>
        <end position="557"/>
    </location>
</feature>
<dbReference type="PROSITE" id="PS50157">
    <property type="entry name" value="ZINC_FINGER_C2H2_2"/>
    <property type="match status" value="2"/>
</dbReference>
<dbReference type="VEuPathDB" id="FungiDB:CJI97_000467"/>
<evidence type="ECO:0000256" key="1">
    <source>
        <dbReference type="ARBA" id="ARBA00004123"/>
    </source>
</evidence>
<dbReference type="SMART" id="SM00355">
    <property type="entry name" value="ZnF_C2H2"/>
    <property type="match status" value="2"/>
</dbReference>
<dbReference type="Pfam" id="PF00096">
    <property type="entry name" value="zf-C2H2"/>
    <property type="match status" value="2"/>
</dbReference>
<keyword evidence="6" id="KW-0805">Transcription regulation</keyword>
<feature type="compositionally biased region" description="Low complexity" evidence="11">
    <location>
        <begin position="391"/>
        <end position="401"/>
    </location>
</feature>
<keyword evidence="4 10" id="KW-0863">Zinc-finger</keyword>
<dbReference type="VEuPathDB" id="FungiDB:B9J08_000467"/>
<keyword evidence="3" id="KW-0677">Repeat</keyword>
<dbReference type="VEuPathDB" id="FungiDB:CJI96_0003623"/>
<dbReference type="Gene3D" id="3.30.160.60">
    <property type="entry name" value="Classic Zinc Finger"/>
    <property type="match status" value="2"/>
</dbReference>
<keyword evidence="7" id="KW-0238">DNA-binding</keyword>
<keyword evidence="9" id="KW-0539">Nucleus</keyword>
<dbReference type="VEuPathDB" id="FungiDB:CJJ07_002310"/>
<dbReference type="InterPro" id="IPR050589">
    <property type="entry name" value="Ikaros_C2H2-ZF"/>
</dbReference>
<keyword evidence="5" id="KW-0862">Zinc</keyword>
<dbReference type="Proteomes" id="UP000037122">
    <property type="component" value="Unassembled WGS sequence"/>
</dbReference>
<evidence type="ECO:0000256" key="3">
    <source>
        <dbReference type="ARBA" id="ARBA00022737"/>
    </source>
</evidence>
<keyword evidence="8" id="KW-0804">Transcription</keyword>
<name>A0A0L0NNP8_CANAR</name>
<dbReference type="FunFam" id="3.30.160.60:FF:000446">
    <property type="entry name" value="Zinc finger protein"/>
    <property type="match status" value="1"/>
</dbReference>
<feature type="domain" description="C2H2-type" evidence="12">
    <location>
        <begin position="693"/>
        <end position="721"/>
    </location>
</feature>
<evidence type="ECO:0000256" key="4">
    <source>
        <dbReference type="ARBA" id="ARBA00022771"/>
    </source>
</evidence>
<keyword evidence="2" id="KW-0479">Metal-binding</keyword>
<reference evidence="14" key="1">
    <citation type="journal article" date="2015" name="BMC Genomics">
        <title>Draft genome of a commonly misdiagnosed multidrug resistant pathogen Candida auris.</title>
        <authorList>
            <person name="Chatterjee S."/>
            <person name="Alampalli S.V."/>
            <person name="Nageshan R.K."/>
            <person name="Chettiar S.T."/>
            <person name="Joshi S."/>
            <person name="Tatu U.S."/>
        </authorList>
    </citation>
    <scope>NUCLEOTIDE SEQUENCE [LARGE SCALE GENOMIC DNA]</scope>
    <source>
        <strain evidence="14">6684</strain>
    </source>
</reference>
<evidence type="ECO:0000256" key="11">
    <source>
        <dbReference type="SAM" id="MobiDB-lite"/>
    </source>
</evidence>
<dbReference type="GO" id="GO:0000978">
    <property type="term" value="F:RNA polymerase II cis-regulatory region sequence-specific DNA binding"/>
    <property type="evidence" value="ECO:0007669"/>
    <property type="project" value="TreeGrafter"/>
</dbReference>
<feature type="region of interest" description="Disordered" evidence="11">
    <location>
        <begin position="345"/>
        <end position="407"/>
    </location>
</feature>
<evidence type="ECO:0000256" key="5">
    <source>
        <dbReference type="ARBA" id="ARBA00022833"/>
    </source>
</evidence>
<evidence type="ECO:0000256" key="7">
    <source>
        <dbReference type="ARBA" id="ARBA00023125"/>
    </source>
</evidence>
<gene>
    <name evidence="13" type="ORF">QG37_07958</name>
</gene>
<feature type="domain" description="C2H2-type" evidence="12">
    <location>
        <begin position="722"/>
        <end position="749"/>
    </location>
</feature>
<dbReference type="GO" id="GO:0005634">
    <property type="term" value="C:nucleus"/>
    <property type="evidence" value="ECO:0007669"/>
    <property type="project" value="UniProtKB-SubCell"/>
</dbReference>
<feature type="compositionally biased region" description="Basic and acidic residues" evidence="11">
    <location>
        <begin position="374"/>
        <end position="390"/>
    </location>
</feature>
<feature type="compositionally biased region" description="Low complexity" evidence="11">
    <location>
        <begin position="354"/>
        <end position="368"/>
    </location>
</feature>
<dbReference type="EMBL" id="LGST01000066">
    <property type="protein sequence ID" value="KND95639.1"/>
    <property type="molecule type" value="Genomic_DNA"/>
</dbReference>
<dbReference type="PANTHER" id="PTHR24404">
    <property type="entry name" value="ZINC FINGER PROTEIN"/>
    <property type="match status" value="1"/>
</dbReference>
<dbReference type="AlphaFoldDB" id="A0A0L0NNP8"/>
<organism evidence="13 14">
    <name type="scientific">Candidozyma auris</name>
    <name type="common">Yeast</name>
    <name type="synonym">Candida auris</name>
    <dbReference type="NCBI Taxonomy" id="498019"/>
    <lineage>
        <taxon>Eukaryota</taxon>
        <taxon>Fungi</taxon>
        <taxon>Dikarya</taxon>
        <taxon>Ascomycota</taxon>
        <taxon>Saccharomycotina</taxon>
        <taxon>Pichiomycetes</taxon>
        <taxon>Metschnikowiaceae</taxon>
        <taxon>Candidozyma</taxon>
    </lineage>
</organism>
<feature type="compositionally biased region" description="Basic and acidic residues" evidence="11">
    <location>
        <begin position="477"/>
        <end position="499"/>
    </location>
</feature>
<dbReference type="VEuPathDB" id="FungiDB:CJJ09_002435"/>
<evidence type="ECO:0000313" key="14">
    <source>
        <dbReference type="Proteomes" id="UP000037122"/>
    </source>
</evidence>
<evidence type="ECO:0000256" key="9">
    <source>
        <dbReference type="ARBA" id="ARBA00023242"/>
    </source>
</evidence>
<evidence type="ECO:0000313" key="13">
    <source>
        <dbReference type="EMBL" id="KND95639.1"/>
    </source>
</evidence>
<evidence type="ECO:0000256" key="2">
    <source>
        <dbReference type="ARBA" id="ARBA00022723"/>
    </source>
</evidence>
<evidence type="ECO:0000256" key="6">
    <source>
        <dbReference type="ARBA" id="ARBA00023015"/>
    </source>
</evidence>
<sequence length="767" mass="85819">MSGNLGSPEGMIYEDHFDAHNQPRKVPSADSFAAHLDSKQNLDPQHQKSNISLDPKMGRAFRDSDVNGTIAAFPQVPDSGFVFLLENPSLDLMNWDLPGAFKADEMDMDQSPGFDNGMFVDSNSGLPESAKQEDGSLMHFIKEDDNLGLRFITDSAKRDESNSDFVPGLLDGKPQHNFSMSQLSTISNHSSIPTNFDDRAAAHFDLDHGSVSNDYGELGTKRFDGDNRSPTGINPATAFGNQVSSHEFQHEQRAMDSLGVQYHTPETEVPNHPRSRRNTQSHRASFLAVNADFLPLTTTTSLTPSMNSMYSAQASFFSANQFNRSLFDQPPSLIHRPSFDIYPRGRVSLDSQGSSVNPPSRNPRSFSSYIPFMGERDRERKQRSLPEWDQQHQQQQQQQQHVAHQSRHLIRSIFKSNNEPPGEEPAPFLADVLVDPDADDSNFANPEDNPVPAKKAKRTRMNLFNRFKTGKNQPLESQHELVKHESHSSVASSERDDSSHQNSIVQHSLQNSVKTGNSSNLGNVQISDSQPPQEPDYASLFENMGKRRLGGMKNKKPVKQESDSNITSSVSATEKSSLNQLNRLSNEHSADSRLARSISLSQHSSLTEESHAAGPTPSLSSFASASKRILGLRLLKKKAQQSKDSAQSDVVEIDLESLDLPPDTEIIPTNPKGRTRGRKEDKAADLVDLSKIFVCTYCLRRFKRQEHLKRHFRSLHTAEKPYECPKCLKKFSRTDNLNQHLKVHKQEEEEEAARAVGRTITKEEDEM</sequence>
<evidence type="ECO:0000256" key="10">
    <source>
        <dbReference type="PROSITE-ProRule" id="PRU00042"/>
    </source>
</evidence>
<dbReference type="InterPro" id="IPR013087">
    <property type="entry name" value="Znf_C2H2_type"/>
</dbReference>
<protein>
    <recommendedName>
        <fullName evidence="12">C2H2-type domain-containing protein</fullName>
    </recommendedName>
</protein>
<proteinExistence type="predicted"/>
<feature type="compositionally biased region" description="Polar residues" evidence="11">
    <location>
        <begin position="563"/>
        <end position="578"/>
    </location>
</feature>
<evidence type="ECO:0000256" key="8">
    <source>
        <dbReference type="ARBA" id="ARBA00023163"/>
    </source>
</evidence>
<dbReference type="SUPFAM" id="SSF57667">
    <property type="entry name" value="beta-beta-alpha zinc fingers"/>
    <property type="match status" value="1"/>
</dbReference>
<comment type="subcellular location">
    <subcellularLocation>
        <location evidence="1">Nucleus</location>
    </subcellularLocation>
</comment>
<feature type="region of interest" description="Disordered" evidence="11">
    <location>
        <begin position="435"/>
        <end position="578"/>
    </location>
</feature>